<keyword evidence="2" id="KW-1185">Reference proteome</keyword>
<proteinExistence type="predicted"/>
<sequence length="83" mass="9401">MVKPRMQTSGTGRKTDASYHLEKKTTALVNRQEGFEGVSTLATPRLLSVHMNFNLFSQSHNIAKTCLKWGRTQTDCFRNWSPG</sequence>
<evidence type="ECO:0000313" key="1">
    <source>
        <dbReference type="EMBL" id="OYP54403.1"/>
    </source>
</evidence>
<dbReference type="Proteomes" id="UP000216189">
    <property type="component" value="Unassembled WGS sequence"/>
</dbReference>
<accession>A0ABX4EN47</accession>
<organism evidence="1 2">
    <name type="scientific">Segatella bryantii</name>
    <name type="common">Prevotella bryantii</name>
    <dbReference type="NCBI Taxonomy" id="77095"/>
    <lineage>
        <taxon>Bacteria</taxon>
        <taxon>Pseudomonadati</taxon>
        <taxon>Bacteroidota</taxon>
        <taxon>Bacteroidia</taxon>
        <taxon>Bacteroidales</taxon>
        <taxon>Prevotellaceae</taxon>
        <taxon>Segatella</taxon>
    </lineage>
</organism>
<evidence type="ECO:0000313" key="2">
    <source>
        <dbReference type="Proteomes" id="UP000216189"/>
    </source>
</evidence>
<name>A0ABX4EN47_SEGBR</name>
<comment type="caution">
    <text evidence="1">The sequence shown here is derived from an EMBL/GenBank/DDBJ whole genome shotgun (WGS) entry which is preliminary data.</text>
</comment>
<protein>
    <submittedName>
        <fullName evidence="1">Uncharacterized protein</fullName>
    </submittedName>
</protein>
<gene>
    <name evidence="1" type="ORF">CIK91_09185</name>
</gene>
<dbReference type="EMBL" id="NPJF01000043">
    <property type="protein sequence ID" value="OYP54403.1"/>
    <property type="molecule type" value="Genomic_DNA"/>
</dbReference>
<reference evidence="1 2" key="1">
    <citation type="submission" date="2017-08" db="EMBL/GenBank/DDBJ databases">
        <title>Comparative genomics of non-oral Prevotella species.</title>
        <authorList>
            <person name="Accetto T."/>
            <person name="Nograsek B."/>
            <person name="Avgustin G."/>
        </authorList>
    </citation>
    <scope>NUCLEOTIDE SEQUENCE [LARGE SCALE GENOMIC DNA]</scope>
    <source>
        <strain evidence="1 2">TC1-1</strain>
    </source>
</reference>